<proteinExistence type="predicted"/>
<protein>
    <submittedName>
        <fullName evidence="1">Uncharacterized protein</fullName>
    </submittedName>
</protein>
<gene>
    <name evidence="1" type="ORF">SEVIR_2G047900v2</name>
</gene>
<name>A0A4U6VLM9_SETVI</name>
<evidence type="ECO:0000313" key="1">
    <source>
        <dbReference type="EMBL" id="TKW30588.1"/>
    </source>
</evidence>
<dbReference type="AlphaFoldDB" id="A0A4U6VLM9"/>
<reference evidence="1" key="1">
    <citation type="submission" date="2019-03" db="EMBL/GenBank/DDBJ databases">
        <title>WGS assembly of Setaria viridis.</title>
        <authorList>
            <person name="Huang P."/>
            <person name="Jenkins J."/>
            <person name="Grimwood J."/>
            <person name="Barry K."/>
            <person name="Healey A."/>
            <person name="Mamidi S."/>
            <person name="Sreedasyam A."/>
            <person name="Shu S."/>
            <person name="Feldman M."/>
            <person name="Wu J."/>
            <person name="Yu Y."/>
            <person name="Chen C."/>
            <person name="Johnson J."/>
            <person name="Rokhsar D."/>
            <person name="Baxter I."/>
            <person name="Schmutz J."/>
            <person name="Brutnell T."/>
            <person name="Kellogg E."/>
        </authorList>
    </citation>
    <scope>NUCLEOTIDE SEQUENCE [LARGE SCALE GENOMIC DNA]</scope>
</reference>
<dbReference type="EMBL" id="CM016553">
    <property type="protein sequence ID" value="TKW30588.1"/>
    <property type="molecule type" value="Genomic_DNA"/>
</dbReference>
<organism evidence="1 2">
    <name type="scientific">Setaria viridis</name>
    <name type="common">Green bristlegrass</name>
    <name type="synonym">Setaria italica subsp. viridis</name>
    <dbReference type="NCBI Taxonomy" id="4556"/>
    <lineage>
        <taxon>Eukaryota</taxon>
        <taxon>Viridiplantae</taxon>
        <taxon>Streptophyta</taxon>
        <taxon>Embryophyta</taxon>
        <taxon>Tracheophyta</taxon>
        <taxon>Spermatophyta</taxon>
        <taxon>Magnoliopsida</taxon>
        <taxon>Liliopsida</taxon>
        <taxon>Poales</taxon>
        <taxon>Poaceae</taxon>
        <taxon>PACMAD clade</taxon>
        <taxon>Panicoideae</taxon>
        <taxon>Panicodae</taxon>
        <taxon>Paniceae</taxon>
        <taxon>Cenchrinae</taxon>
        <taxon>Setaria</taxon>
    </lineage>
</organism>
<evidence type="ECO:0000313" key="2">
    <source>
        <dbReference type="Proteomes" id="UP000298652"/>
    </source>
</evidence>
<sequence length="75" mass="8664">MVFGAPRWSIEKRERVRSSLTGSEQEQGKWTKTKCTFLLHATPSRNVQWHHLNFCGNIETTIKKRKKILLVPASA</sequence>
<keyword evidence="2" id="KW-1185">Reference proteome</keyword>
<accession>A0A4U6VLM9</accession>
<dbReference type="Gramene" id="TKW30588">
    <property type="protein sequence ID" value="TKW30588"/>
    <property type="gene ID" value="SEVIR_2G047900v2"/>
</dbReference>
<dbReference type="Proteomes" id="UP000298652">
    <property type="component" value="Chromosome 2"/>
</dbReference>